<organism evidence="1 2">
    <name type="scientific">Thecamonas trahens ATCC 50062</name>
    <dbReference type="NCBI Taxonomy" id="461836"/>
    <lineage>
        <taxon>Eukaryota</taxon>
        <taxon>Apusozoa</taxon>
        <taxon>Apusomonadida</taxon>
        <taxon>Apusomonadidae</taxon>
        <taxon>Thecamonas</taxon>
    </lineage>
</organism>
<evidence type="ECO:0000313" key="2">
    <source>
        <dbReference type="Proteomes" id="UP000054408"/>
    </source>
</evidence>
<name>A0A0L0DKL3_THETB</name>
<sequence length="141" mass="15538">MNFMKKMSSQVVTGTDKAKWRTAVNESVSEDVAWRSEINTRLDALDNELMVLMTTFDGIDAKLAVVSETIDERVAPALDAHDAQRTAISLSNHQCTYLAQLPDLIADCNAVIAEYKLFKNPPPPETDDPYALLLGATPDLI</sequence>
<reference evidence="1 2" key="1">
    <citation type="submission" date="2010-05" db="EMBL/GenBank/DDBJ databases">
        <title>The Genome Sequence of Thecamonas trahens ATCC 50062.</title>
        <authorList>
            <consortium name="The Broad Institute Genome Sequencing Platform"/>
            <person name="Russ C."/>
            <person name="Cuomo C."/>
            <person name="Shea T."/>
            <person name="Young S.K."/>
            <person name="Zeng Q."/>
            <person name="Koehrsen M."/>
            <person name="Haas B."/>
            <person name="Borodovsky M."/>
            <person name="Guigo R."/>
            <person name="Alvarado L."/>
            <person name="Berlin A."/>
            <person name="Bochicchio J."/>
            <person name="Borenstein D."/>
            <person name="Chapman S."/>
            <person name="Chen Z."/>
            <person name="Freedman E."/>
            <person name="Gellesch M."/>
            <person name="Goldberg J."/>
            <person name="Griggs A."/>
            <person name="Gujja S."/>
            <person name="Heilman E."/>
            <person name="Heiman D."/>
            <person name="Hepburn T."/>
            <person name="Howarth C."/>
            <person name="Jen D."/>
            <person name="Larson L."/>
            <person name="Mehta T."/>
            <person name="Park D."/>
            <person name="Pearson M."/>
            <person name="Roberts A."/>
            <person name="Saif S."/>
            <person name="Shenoy N."/>
            <person name="Sisk P."/>
            <person name="Stolte C."/>
            <person name="Sykes S."/>
            <person name="Thomson T."/>
            <person name="Walk T."/>
            <person name="White J."/>
            <person name="Yandava C."/>
            <person name="Burger G."/>
            <person name="Gray M.W."/>
            <person name="Holland P.W.H."/>
            <person name="King N."/>
            <person name="Lang F.B.F."/>
            <person name="Roger A.J."/>
            <person name="Ruiz-Trillo I."/>
            <person name="Lander E."/>
            <person name="Nusbaum C."/>
        </authorList>
    </citation>
    <scope>NUCLEOTIDE SEQUENCE [LARGE SCALE GENOMIC DNA]</scope>
    <source>
        <strain evidence="1 2">ATCC 50062</strain>
    </source>
</reference>
<dbReference type="RefSeq" id="XP_013755087.1">
    <property type="nucleotide sequence ID" value="XM_013899633.1"/>
</dbReference>
<dbReference type="GeneID" id="25567303"/>
<dbReference type="EMBL" id="GL349475">
    <property type="protein sequence ID" value="KNC52775.1"/>
    <property type="molecule type" value="Genomic_DNA"/>
</dbReference>
<accession>A0A0L0DKL3</accession>
<gene>
    <name evidence="1" type="ORF">AMSG_08659</name>
</gene>
<proteinExistence type="predicted"/>
<dbReference type="AlphaFoldDB" id="A0A0L0DKL3"/>
<protein>
    <submittedName>
        <fullName evidence="1">Uncharacterized protein</fullName>
    </submittedName>
</protein>
<evidence type="ECO:0000313" key="1">
    <source>
        <dbReference type="EMBL" id="KNC52775.1"/>
    </source>
</evidence>
<dbReference type="Proteomes" id="UP000054408">
    <property type="component" value="Unassembled WGS sequence"/>
</dbReference>
<keyword evidence="2" id="KW-1185">Reference proteome</keyword>